<keyword evidence="2" id="KW-1185">Reference proteome</keyword>
<dbReference type="EMBL" id="CM042888">
    <property type="protein sequence ID" value="KAI4325528.1"/>
    <property type="molecule type" value="Genomic_DNA"/>
</dbReference>
<organism evidence="1 2">
    <name type="scientific">Melastoma candidum</name>
    <dbReference type="NCBI Taxonomy" id="119954"/>
    <lineage>
        <taxon>Eukaryota</taxon>
        <taxon>Viridiplantae</taxon>
        <taxon>Streptophyta</taxon>
        <taxon>Embryophyta</taxon>
        <taxon>Tracheophyta</taxon>
        <taxon>Spermatophyta</taxon>
        <taxon>Magnoliopsida</taxon>
        <taxon>eudicotyledons</taxon>
        <taxon>Gunneridae</taxon>
        <taxon>Pentapetalae</taxon>
        <taxon>rosids</taxon>
        <taxon>malvids</taxon>
        <taxon>Myrtales</taxon>
        <taxon>Melastomataceae</taxon>
        <taxon>Melastomatoideae</taxon>
        <taxon>Melastomateae</taxon>
        <taxon>Melastoma</taxon>
    </lineage>
</organism>
<evidence type="ECO:0000313" key="1">
    <source>
        <dbReference type="EMBL" id="KAI4325528.1"/>
    </source>
</evidence>
<protein>
    <submittedName>
        <fullName evidence="1">Uncharacterized protein</fullName>
    </submittedName>
</protein>
<reference evidence="2" key="1">
    <citation type="journal article" date="2023" name="Front. Plant Sci.">
        <title>Chromosomal-level genome assembly of Melastoma candidum provides insights into trichome evolution.</title>
        <authorList>
            <person name="Zhong Y."/>
            <person name="Wu W."/>
            <person name="Sun C."/>
            <person name="Zou P."/>
            <person name="Liu Y."/>
            <person name="Dai S."/>
            <person name="Zhou R."/>
        </authorList>
    </citation>
    <scope>NUCLEOTIDE SEQUENCE [LARGE SCALE GENOMIC DNA]</scope>
</reference>
<evidence type="ECO:0000313" key="2">
    <source>
        <dbReference type="Proteomes" id="UP001057402"/>
    </source>
</evidence>
<accession>A0ACB9MMJ0</accession>
<comment type="caution">
    <text evidence="1">The sequence shown here is derived from an EMBL/GenBank/DDBJ whole genome shotgun (WGS) entry which is preliminary data.</text>
</comment>
<proteinExistence type="predicted"/>
<gene>
    <name evidence="1" type="ORF">MLD38_030916</name>
</gene>
<name>A0ACB9MMJ0_9MYRT</name>
<sequence length="318" mass="35325">MQRRSSDRILPLQLNTAAVRNSATNFPYPSSGRTLPSKWDDAERWISSPSAPPAYYPDGVRKPKSKSGPLYRPNFPNSSSSSSSNATLVPSASAIYCFSPFDAGVESADEVKLHFRSGVLDEIFNGVKRGSDVADYPCAVSRRDMATQMSPMSGICSSPEARDSFSPIPLPSSRGEFPVKPEAIDVAVDKRASIMSGSKKPGETQWTDSGDRSDHSSQAEVVASFWQYTDTAKDASWAQREEARIAAWENLQKAKAEAAIRKLEMKLEKKRSMSTERIQSKLRAAERKAQEMRESLSHDRDASRRTKPLRSWFRCDAF</sequence>
<dbReference type="Proteomes" id="UP001057402">
    <property type="component" value="Chromosome 9"/>
</dbReference>